<accession>A0A6A5RN56</accession>
<keyword evidence="3" id="KW-1185">Reference proteome</keyword>
<dbReference type="PANTHER" id="PTHR33112">
    <property type="entry name" value="DOMAIN PROTEIN, PUTATIVE-RELATED"/>
    <property type="match status" value="1"/>
</dbReference>
<dbReference type="Proteomes" id="UP000800082">
    <property type="component" value="Unassembled WGS sequence"/>
</dbReference>
<dbReference type="EMBL" id="ML978967">
    <property type="protein sequence ID" value="KAF1928873.1"/>
    <property type="molecule type" value="Genomic_DNA"/>
</dbReference>
<dbReference type="Pfam" id="PF06985">
    <property type="entry name" value="HET"/>
    <property type="match status" value="1"/>
</dbReference>
<organism evidence="2 3">
    <name type="scientific">Didymella exigua CBS 183.55</name>
    <dbReference type="NCBI Taxonomy" id="1150837"/>
    <lineage>
        <taxon>Eukaryota</taxon>
        <taxon>Fungi</taxon>
        <taxon>Dikarya</taxon>
        <taxon>Ascomycota</taxon>
        <taxon>Pezizomycotina</taxon>
        <taxon>Dothideomycetes</taxon>
        <taxon>Pleosporomycetidae</taxon>
        <taxon>Pleosporales</taxon>
        <taxon>Pleosporineae</taxon>
        <taxon>Didymellaceae</taxon>
        <taxon>Didymella</taxon>
    </lineage>
</organism>
<protein>
    <submittedName>
        <fullName evidence="2">HET-domain-containing protein</fullName>
    </submittedName>
</protein>
<sequence>MLCSTCLHILQQDRNLLYYEDRYINLFTPLTFEASLRQDRGAGTVEVAEAKDGCGIRSYWSGRYGHHPRLSDFRNSVRSNCHVCWQAWNGMKVEGWMNLADADGAKIEEISTTTGWPFLTYAGLRFNGDDGFVSYTIWLKDQKAWRKLSSFTLYPGTIDGLGPPSATLTTSSTSSRESLTLAKAWLEECVSCHSTCSQDFSPTQWYPTRLLDLGCDDREFFNLRLVTSQDEALKGPYTTLSHRWGDASFLKLTTQNFNWLRIDIDTVELPVTFHEAIKVSRELQARYLWIDSLCIIQDSPSDWASEASQMGKVYSNALCNISASHAGDSSSGLFHDRNPHVLGDMNISICKNDKCVSESAHPLYLLSNDWLGRKSITECALSRRGWVFQERMLARRVLHFCHDQIVWECHKHIACEQYPYGFPPTIWCNQPNYLAKVDQPSAKQTELIPWLEFWDSMVDAYTGTSLTRSEDKLVALSGIAKVVAAKMEDTYIAGMWRRILEQSLMWSIASPAATRPDGYRAPTWSWASNEGVIKPASHLECSLDGKDLAIWVKQVHLDYTTDDMTGQIRGGWLDLQGYLQPLYLFPWRRGTEYSWRIGGWFLATTILSDRIQGLMRTSISDFLTIDDQAVDDVSILEQCGDLHLFCLPCHRTTGDAQTDIDKGRNVFLLLQLIDTENRLFERIGRAAIYDPEHLAWIQEELGDDVKEELSIFGDEDGLHTIRII</sequence>
<evidence type="ECO:0000313" key="2">
    <source>
        <dbReference type="EMBL" id="KAF1928873.1"/>
    </source>
</evidence>
<dbReference type="InterPro" id="IPR010730">
    <property type="entry name" value="HET"/>
</dbReference>
<gene>
    <name evidence="2" type="ORF">M421DRAFT_420109</name>
</gene>
<dbReference type="OrthoDB" id="5362512at2759"/>
<dbReference type="AlphaFoldDB" id="A0A6A5RN56"/>
<dbReference type="RefSeq" id="XP_033449121.1">
    <property type="nucleotide sequence ID" value="XM_033592356.1"/>
</dbReference>
<reference evidence="2" key="1">
    <citation type="journal article" date="2020" name="Stud. Mycol.">
        <title>101 Dothideomycetes genomes: a test case for predicting lifestyles and emergence of pathogens.</title>
        <authorList>
            <person name="Haridas S."/>
            <person name="Albert R."/>
            <person name="Binder M."/>
            <person name="Bloem J."/>
            <person name="Labutti K."/>
            <person name="Salamov A."/>
            <person name="Andreopoulos B."/>
            <person name="Baker S."/>
            <person name="Barry K."/>
            <person name="Bills G."/>
            <person name="Bluhm B."/>
            <person name="Cannon C."/>
            <person name="Castanera R."/>
            <person name="Culley D."/>
            <person name="Daum C."/>
            <person name="Ezra D."/>
            <person name="Gonzalez J."/>
            <person name="Henrissat B."/>
            <person name="Kuo A."/>
            <person name="Liang C."/>
            <person name="Lipzen A."/>
            <person name="Lutzoni F."/>
            <person name="Magnuson J."/>
            <person name="Mondo S."/>
            <person name="Nolan M."/>
            <person name="Ohm R."/>
            <person name="Pangilinan J."/>
            <person name="Park H.-J."/>
            <person name="Ramirez L."/>
            <person name="Alfaro M."/>
            <person name="Sun H."/>
            <person name="Tritt A."/>
            <person name="Yoshinaga Y."/>
            <person name="Zwiers L.-H."/>
            <person name="Turgeon B."/>
            <person name="Goodwin S."/>
            <person name="Spatafora J."/>
            <person name="Crous P."/>
            <person name="Grigoriev I."/>
        </authorList>
    </citation>
    <scope>NUCLEOTIDE SEQUENCE</scope>
    <source>
        <strain evidence="2">CBS 183.55</strain>
    </source>
</reference>
<dbReference type="GeneID" id="54350024"/>
<name>A0A6A5RN56_9PLEO</name>
<proteinExistence type="predicted"/>
<evidence type="ECO:0000259" key="1">
    <source>
        <dbReference type="Pfam" id="PF06985"/>
    </source>
</evidence>
<evidence type="ECO:0000313" key="3">
    <source>
        <dbReference type="Proteomes" id="UP000800082"/>
    </source>
</evidence>
<dbReference type="PANTHER" id="PTHR33112:SF10">
    <property type="entry name" value="TOL"/>
    <property type="match status" value="1"/>
</dbReference>
<feature type="domain" description="Heterokaryon incompatibility" evidence="1">
    <location>
        <begin position="237"/>
        <end position="390"/>
    </location>
</feature>